<dbReference type="Proteomes" id="UP000314985">
    <property type="component" value="Chromosome 10"/>
</dbReference>
<name>A0A4X1ULZ4_PIG</name>
<evidence type="ECO:0000313" key="1">
    <source>
        <dbReference type="Ensembl" id="ENSSSCP00070029445.1"/>
    </source>
</evidence>
<reference evidence="1 2" key="1">
    <citation type="submission" date="2017-08" db="EMBL/GenBank/DDBJ databases">
        <title>USMARCv1.0.</title>
        <authorList>
            <person name="Hannum G.I."/>
            <person name="Koren S."/>
            <person name="Schroeder S.G."/>
            <person name="Chin S.C."/>
            <person name="Nonneman D.J."/>
            <person name="Becker S.A."/>
            <person name="Rosen B.D."/>
            <person name="Bickhart D.M."/>
            <person name="Putnam N.H."/>
            <person name="Green R.E."/>
            <person name="Tuggle C.K."/>
            <person name="Liu H."/>
            <person name="Rohrer G.A."/>
            <person name="Warr A."/>
            <person name="Hall R."/>
            <person name="Kim K."/>
            <person name="Hume D.A."/>
            <person name="Talbot R."/>
            <person name="Chow W."/>
            <person name="Howe K."/>
            <person name="Schwartz A.S."/>
            <person name="Watson M."/>
            <person name="Archibald A.L."/>
            <person name="Phillippy A.M."/>
            <person name="Smith T.P.L."/>
        </authorList>
    </citation>
    <scope>NUCLEOTIDE SEQUENCE [LARGE SCALE GENOMIC DNA]</scope>
</reference>
<evidence type="ECO:0000313" key="2">
    <source>
        <dbReference type="Proteomes" id="UP000314985"/>
    </source>
</evidence>
<accession>A0A4X1ULZ4</accession>
<organism evidence="1 2">
    <name type="scientific">Sus scrofa</name>
    <name type="common">Pig</name>
    <dbReference type="NCBI Taxonomy" id="9823"/>
    <lineage>
        <taxon>Eukaryota</taxon>
        <taxon>Metazoa</taxon>
        <taxon>Chordata</taxon>
        <taxon>Craniata</taxon>
        <taxon>Vertebrata</taxon>
        <taxon>Euteleostomi</taxon>
        <taxon>Mammalia</taxon>
        <taxon>Eutheria</taxon>
        <taxon>Laurasiatheria</taxon>
        <taxon>Artiodactyla</taxon>
        <taxon>Suina</taxon>
        <taxon>Suidae</taxon>
        <taxon>Sus</taxon>
    </lineage>
</organism>
<proteinExistence type="predicted"/>
<sequence>LIYFITISLFLLVPFAYFSHLPTPPLWQPTVCSLYQWVCFCFVRFHHLSCFLDSIFKCNITVSVFISFLSSKLYSRSIHAVTYGKIFFYCYFPQHTFFSSTVKHGDPVTHTCIHNFFSHCHALL</sequence>
<protein>
    <submittedName>
        <fullName evidence="1">Uncharacterized protein</fullName>
    </submittedName>
</protein>
<dbReference type="Ensembl" id="ENSSSCT00070035255.1">
    <property type="protein sequence ID" value="ENSSSCP00070029445.1"/>
    <property type="gene ID" value="ENSSSCG00070017860.1"/>
</dbReference>
<dbReference type="AlphaFoldDB" id="A0A4X1ULZ4"/>
<reference evidence="1" key="2">
    <citation type="submission" date="2025-08" db="UniProtKB">
        <authorList>
            <consortium name="Ensembl"/>
        </authorList>
    </citation>
    <scope>IDENTIFICATION</scope>
</reference>